<dbReference type="Proteomes" id="UP001236076">
    <property type="component" value="Segment"/>
</dbReference>
<protein>
    <submittedName>
        <fullName evidence="1">Uncharacterized protein</fullName>
    </submittedName>
</protein>
<sequence length="52" mass="6159">MTSQNTNIEKINITKERKAWNETLNLKGKKLNKTKRDRSTKRAFCEFTADQE</sequence>
<keyword evidence="2" id="KW-1185">Reference proteome</keyword>
<organism evidence="1 2">
    <name type="scientific">Escherichia phage A5-4</name>
    <dbReference type="NCBI Taxonomy" id="2996162"/>
    <lineage>
        <taxon>Viruses</taxon>
        <taxon>Duplodnaviria</taxon>
        <taxon>Heunggongvirae</taxon>
        <taxon>Uroviricota</taxon>
        <taxon>Caudoviricetes</taxon>
        <taxon>Vequintavirinae</taxon>
    </lineage>
</organism>
<reference evidence="1 2" key="1">
    <citation type="submission" date="2022-10" db="EMBL/GenBank/DDBJ databases">
        <authorList>
            <person name="Cortes-Martin A."/>
            <person name="Buttimer C.T.H."/>
            <person name="Hill C."/>
        </authorList>
    </citation>
    <scope>NUCLEOTIDE SEQUENCE [LARGE SCALE GENOMIC DNA]</scope>
</reference>
<dbReference type="InterPro" id="IPR013232">
    <property type="entry name" value="Phage_T7_Gp1.1"/>
</dbReference>
<evidence type="ECO:0000313" key="2">
    <source>
        <dbReference type="Proteomes" id="UP001236076"/>
    </source>
</evidence>
<dbReference type="Pfam" id="PF08200">
    <property type="entry name" value="Phage_T7_1_1"/>
    <property type="match status" value="1"/>
</dbReference>
<evidence type="ECO:0000313" key="1">
    <source>
        <dbReference type="EMBL" id="UZZ64307.1"/>
    </source>
</evidence>
<gene>
    <name evidence="1" type="ORF">A54_67</name>
</gene>
<accession>A0AAE9PXV0</accession>
<dbReference type="EMBL" id="OP744025">
    <property type="protein sequence ID" value="UZZ64307.1"/>
    <property type="molecule type" value="Genomic_DNA"/>
</dbReference>
<name>A0AAE9PXV0_9CAUD</name>
<proteinExistence type="predicted"/>